<evidence type="ECO:0000313" key="4">
    <source>
        <dbReference type="EMBL" id="PSS06657.1"/>
    </source>
</evidence>
<sequence>LIMRFVLFLLGAAATAAYVPGKAFDRFITIWLENQDFTKVDVNSDIVDLAKQGILLTEYYGLTHPSQPNYIASVGGDYFGLNHDDFIRIPSNVSTLVDLLDTKEIDWRGYFEGLPGPGYLGPGSTARDGSGWDYVRKHNPFVSYDSVGMNGTRLAKIQSFADFDRDVKKNTLPQYSHLSPNMLNDGHNTSLEYAANWTRSFLTPLLANEQFMNNTLILLTYDESETYSIPNRIVSILLGGAVPKSLKGTSDSTLYTHYSILSTLENNWDLPNLGRYDVGANVFELVAQKTGYTNHPPDDQAAVNNSLSYGGFLNADPEAYLPLPPPNLQLIGAGGQGVAEVVQKSWEAAAHEETPYDGSGYIFDGGDGQTSPNAPYYKPQGPNA</sequence>
<evidence type="ECO:0000256" key="1">
    <source>
        <dbReference type="ARBA" id="ARBA00022801"/>
    </source>
</evidence>
<feature type="non-terminal residue" evidence="4">
    <location>
        <position position="1"/>
    </location>
</feature>
<dbReference type="Gene3D" id="3.40.720.10">
    <property type="entry name" value="Alkaline Phosphatase, subunit A"/>
    <property type="match status" value="1"/>
</dbReference>
<dbReference type="OrthoDB" id="5135119at2759"/>
<organism evidence="4 5">
    <name type="scientific">Amorphotheca resinae ATCC 22711</name>
    <dbReference type="NCBI Taxonomy" id="857342"/>
    <lineage>
        <taxon>Eukaryota</taxon>
        <taxon>Fungi</taxon>
        <taxon>Dikarya</taxon>
        <taxon>Ascomycota</taxon>
        <taxon>Pezizomycotina</taxon>
        <taxon>Leotiomycetes</taxon>
        <taxon>Helotiales</taxon>
        <taxon>Amorphothecaceae</taxon>
        <taxon>Amorphotheca</taxon>
    </lineage>
</organism>
<dbReference type="FunFam" id="3.40.720.10:FF:000064">
    <property type="entry name" value="Probable acid phosphatase Pho610"/>
    <property type="match status" value="1"/>
</dbReference>
<dbReference type="STRING" id="857342.A0A2T3AP02"/>
<feature type="region of interest" description="Disordered" evidence="2">
    <location>
        <begin position="356"/>
        <end position="384"/>
    </location>
</feature>
<dbReference type="GO" id="GO:0009395">
    <property type="term" value="P:phospholipid catabolic process"/>
    <property type="evidence" value="ECO:0007669"/>
    <property type="project" value="TreeGrafter"/>
</dbReference>
<keyword evidence="1" id="KW-0378">Hydrolase</keyword>
<dbReference type="Proteomes" id="UP000241818">
    <property type="component" value="Unassembled WGS sequence"/>
</dbReference>
<feature type="signal peptide" evidence="3">
    <location>
        <begin position="1"/>
        <end position="17"/>
    </location>
</feature>
<gene>
    <name evidence="4" type="ORF">M430DRAFT_111332</name>
</gene>
<dbReference type="EMBL" id="KZ679020">
    <property type="protein sequence ID" value="PSS06657.1"/>
    <property type="molecule type" value="Genomic_DNA"/>
</dbReference>
<dbReference type="Pfam" id="PF04185">
    <property type="entry name" value="Phosphoesterase"/>
    <property type="match status" value="1"/>
</dbReference>
<keyword evidence="5" id="KW-1185">Reference proteome</keyword>
<dbReference type="AlphaFoldDB" id="A0A2T3AP02"/>
<name>A0A2T3AP02_AMORE</name>
<dbReference type="InterPro" id="IPR007312">
    <property type="entry name" value="Phosphoesterase"/>
</dbReference>
<accession>A0A2T3AP02</accession>
<dbReference type="RefSeq" id="XP_024716387.1">
    <property type="nucleotide sequence ID" value="XM_024861432.1"/>
</dbReference>
<reference evidence="4 5" key="1">
    <citation type="journal article" date="2018" name="New Phytol.">
        <title>Comparative genomics and transcriptomics depict ericoid mycorrhizal fungi as versatile saprotrophs and plant mutualists.</title>
        <authorList>
            <person name="Martino E."/>
            <person name="Morin E."/>
            <person name="Grelet G.A."/>
            <person name="Kuo A."/>
            <person name="Kohler A."/>
            <person name="Daghino S."/>
            <person name="Barry K.W."/>
            <person name="Cichocki N."/>
            <person name="Clum A."/>
            <person name="Dockter R.B."/>
            <person name="Hainaut M."/>
            <person name="Kuo R.C."/>
            <person name="LaButti K."/>
            <person name="Lindahl B.D."/>
            <person name="Lindquist E.A."/>
            <person name="Lipzen A."/>
            <person name="Khouja H.R."/>
            <person name="Magnuson J."/>
            <person name="Murat C."/>
            <person name="Ohm R.A."/>
            <person name="Singer S.W."/>
            <person name="Spatafora J.W."/>
            <person name="Wang M."/>
            <person name="Veneault-Fourrey C."/>
            <person name="Henrissat B."/>
            <person name="Grigoriev I.V."/>
            <person name="Martin F.M."/>
            <person name="Perotto S."/>
        </authorList>
    </citation>
    <scope>NUCLEOTIDE SEQUENCE [LARGE SCALE GENOMIC DNA]</scope>
    <source>
        <strain evidence="4 5">ATCC 22711</strain>
    </source>
</reference>
<dbReference type="InParanoid" id="A0A2T3AP02"/>
<feature type="chain" id="PRO_5015556267" description="Acid phosphatase" evidence="3">
    <location>
        <begin position="18"/>
        <end position="384"/>
    </location>
</feature>
<dbReference type="GeneID" id="36569513"/>
<proteinExistence type="predicted"/>
<evidence type="ECO:0000256" key="3">
    <source>
        <dbReference type="SAM" id="SignalP"/>
    </source>
</evidence>
<evidence type="ECO:0008006" key="6">
    <source>
        <dbReference type="Google" id="ProtNLM"/>
    </source>
</evidence>
<dbReference type="GO" id="GO:0016788">
    <property type="term" value="F:hydrolase activity, acting on ester bonds"/>
    <property type="evidence" value="ECO:0007669"/>
    <property type="project" value="InterPro"/>
</dbReference>
<dbReference type="InterPro" id="IPR017850">
    <property type="entry name" value="Alkaline_phosphatase_core_sf"/>
</dbReference>
<dbReference type="PANTHER" id="PTHR31956:SF15">
    <property type="entry name" value="ACID PHOSPHATASE PHOA"/>
    <property type="match status" value="1"/>
</dbReference>
<protein>
    <recommendedName>
        <fullName evidence="6">Acid phosphatase</fullName>
    </recommendedName>
</protein>
<dbReference type="PANTHER" id="PTHR31956">
    <property type="entry name" value="NON-SPECIFIC PHOSPHOLIPASE C4-RELATED"/>
    <property type="match status" value="1"/>
</dbReference>
<evidence type="ECO:0000313" key="5">
    <source>
        <dbReference type="Proteomes" id="UP000241818"/>
    </source>
</evidence>
<evidence type="ECO:0000256" key="2">
    <source>
        <dbReference type="SAM" id="MobiDB-lite"/>
    </source>
</evidence>
<keyword evidence="3" id="KW-0732">Signal</keyword>